<organism evidence="4 5">
    <name type="scientific">Colwellia maritima</name>
    <dbReference type="NCBI Taxonomy" id="2912588"/>
    <lineage>
        <taxon>Bacteria</taxon>
        <taxon>Pseudomonadati</taxon>
        <taxon>Pseudomonadota</taxon>
        <taxon>Gammaproteobacteria</taxon>
        <taxon>Alteromonadales</taxon>
        <taxon>Colwelliaceae</taxon>
        <taxon>Colwellia</taxon>
    </lineage>
</organism>
<dbReference type="PANTHER" id="PTHR40980">
    <property type="entry name" value="PLUG DOMAIN-CONTAINING PROTEIN"/>
    <property type="match status" value="1"/>
</dbReference>
<comment type="similarity">
    <text evidence="1">Belongs to the TonB-dependent receptor family.</text>
</comment>
<keyword evidence="1" id="KW-0998">Cell outer membrane</keyword>
<dbReference type="PANTHER" id="PTHR40980:SF3">
    <property type="entry name" value="TONB-DEPENDENT RECEPTOR-LIKE BETA-BARREL DOMAIN-CONTAINING PROTEIN"/>
    <property type="match status" value="1"/>
</dbReference>
<comment type="subcellular location">
    <subcellularLocation>
        <location evidence="1">Cell outer membrane</location>
        <topology evidence="1">Multi-pass membrane protein</topology>
    </subcellularLocation>
</comment>
<name>A0ABS9X029_9GAMM</name>
<evidence type="ECO:0000259" key="3">
    <source>
        <dbReference type="Pfam" id="PF07715"/>
    </source>
</evidence>
<dbReference type="SUPFAM" id="SSF56935">
    <property type="entry name" value="Porins"/>
    <property type="match status" value="1"/>
</dbReference>
<keyword evidence="1" id="KW-0813">Transport</keyword>
<feature type="signal peptide" evidence="2">
    <location>
        <begin position="1"/>
        <end position="29"/>
    </location>
</feature>
<gene>
    <name evidence="4" type="ORF">L3081_09625</name>
</gene>
<evidence type="ECO:0000313" key="4">
    <source>
        <dbReference type="EMBL" id="MCI2283604.1"/>
    </source>
</evidence>
<evidence type="ECO:0000256" key="2">
    <source>
        <dbReference type="SAM" id="SignalP"/>
    </source>
</evidence>
<proteinExistence type="inferred from homology"/>
<dbReference type="Gene3D" id="2.170.130.10">
    <property type="entry name" value="TonB-dependent receptor, plug domain"/>
    <property type="match status" value="1"/>
</dbReference>
<keyword evidence="4" id="KW-0675">Receptor</keyword>
<keyword evidence="5" id="KW-1185">Reference proteome</keyword>
<feature type="chain" id="PRO_5046427510" evidence="2">
    <location>
        <begin position="30"/>
        <end position="326"/>
    </location>
</feature>
<dbReference type="InterPro" id="IPR039426">
    <property type="entry name" value="TonB-dep_rcpt-like"/>
</dbReference>
<reference evidence="4" key="1">
    <citation type="submission" date="2022-01" db="EMBL/GenBank/DDBJ databases">
        <title>Colwellia maritima, isolated from seawater.</title>
        <authorList>
            <person name="Kristyanto S."/>
            <person name="Jung J."/>
            <person name="Jeon C.O."/>
        </authorList>
    </citation>
    <scope>NUCLEOTIDE SEQUENCE</scope>
    <source>
        <strain evidence="4">MSW7</strain>
    </source>
</reference>
<comment type="caution">
    <text evidence="4">The sequence shown here is derived from an EMBL/GenBank/DDBJ whole genome shotgun (WGS) entry which is preliminary data.</text>
</comment>
<dbReference type="InterPro" id="IPR012910">
    <property type="entry name" value="Plug_dom"/>
</dbReference>
<evidence type="ECO:0000313" key="5">
    <source>
        <dbReference type="Proteomes" id="UP001139646"/>
    </source>
</evidence>
<dbReference type="RefSeq" id="WP_242285246.1">
    <property type="nucleotide sequence ID" value="NZ_JAKKSL010000001.1"/>
</dbReference>
<dbReference type="EMBL" id="JAKKSL010000001">
    <property type="protein sequence ID" value="MCI2283604.1"/>
    <property type="molecule type" value="Genomic_DNA"/>
</dbReference>
<sequence>MSTTTFKRGVLASSIALILAGGVAPMVMAAEDAAEKEMEVIRVSGIRGSMKENINAKRFSDSIVDVITSEDIGKFPDKNVAESLSRITGVGVSREFGEGEKITIRGSGPSQNRTLLNGQNVATADWFILDNPSRGFNFTLLPSSLVKGLEVYKTPEAKSDEGSIGGTIVLRTRKPLELDANTFNLGLQAQYSETSEKTDPQIDALYSWKNEDENFGVLLSVTQQDRTVQREGLEVLGGPSRDENGMRAPKDIGVPIFKQDRERQTVFASVQYVPTDNLEFTLNLLDSSMDANNANSNLLLRPQNNLLALTNTSVNGSDIYLWYCGR</sequence>
<accession>A0ABS9X029</accession>
<keyword evidence="1" id="KW-0812">Transmembrane</keyword>
<keyword evidence="1" id="KW-0472">Membrane</keyword>
<dbReference type="PROSITE" id="PS52016">
    <property type="entry name" value="TONB_DEPENDENT_REC_3"/>
    <property type="match status" value="1"/>
</dbReference>
<protein>
    <submittedName>
        <fullName evidence="4">TonB-dependent receptor plug domain-containing protein</fullName>
    </submittedName>
</protein>
<dbReference type="InterPro" id="IPR037066">
    <property type="entry name" value="Plug_dom_sf"/>
</dbReference>
<dbReference type="Proteomes" id="UP001139646">
    <property type="component" value="Unassembled WGS sequence"/>
</dbReference>
<feature type="domain" description="TonB-dependent receptor plug" evidence="3">
    <location>
        <begin position="59"/>
        <end position="167"/>
    </location>
</feature>
<evidence type="ECO:0000256" key="1">
    <source>
        <dbReference type="PROSITE-ProRule" id="PRU01360"/>
    </source>
</evidence>
<dbReference type="Pfam" id="PF07715">
    <property type="entry name" value="Plug"/>
    <property type="match status" value="1"/>
</dbReference>
<keyword evidence="2" id="KW-0732">Signal</keyword>
<keyword evidence="1" id="KW-1134">Transmembrane beta strand</keyword>